<keyword evidence="3" id="KW-1185">Reference proteome</keyword>
<proteinExistence type="inferred from homology"/>
<dbReference type="GO" id="GO:0003785">
    <property type="term" value="F:actin monomer binding"/>
    <property type="evidence" value="ECO:0007669"/>
    <property type="project" value="TreeGrafter"/>
</dbReference>
<dbReference type="RefSeq" id="XP_031021922.1">
    <property type="nucleotide sequence ID" value="XM_031172101.1"/>
</dbReference>
<comment type="similarity">
    <text evidence="1">Belongs to the profilin family.</text>
</comment>
<protein>
    <recommendedName>
        <fullName evidence="4">Profilin</fullName>
    </recommendedName>
</protein>
<dbReference type="PANTHER" id="PTHR11604:SF2">
    <property type="entry name" value="PROFILIN-4"/>
    <property type="match status" value="1"/>
</dbReference>
<dbReference type="AlphaFoldDB" id="A0A507BRR4"/>
<dbReference type="Proteomes" id="UP000319731">
    <property type="component" value="Unassembled WGS sequence"/>
</dbReference>
<name>A0A507BRR4_9FUNG</name>
<accession>A0A507BRR4</accession>
<dbReference type="Gene3D" id="3.30.450.30">
    <property type="entry name" value="Dynein light chain 2a, cytoplasmic"/>
    <property type="match status" value="1"/>
</dbReference>
<reference evidence="2 3" key="1">
    <citation type="journal article" date="2019" name="Sci. Rep.">
        <title>Comparative genomics of chytrid fungi reveal insights into the obligate biotrophic and pathogenic lifestyle of Synchytrium endobioticum.</title>
        <authorList>
            <person name="van de Vossenberg B.T.L.H."/>
            <person name="Warris S."/>
            <person name="Nguyen H.D.T."/>
            <person name="van Gent-Pelzer M.P.E."/>
            <person name="Joly D.L."/>
            <person name="van de Geest H.C."/>
            <person name="Bonants P.J.M."/>
            <person name="Smith D.S."/>
            <person name="Levesque C.A."/>
            <person name="van der Lee T.A.J."/>
        </authorList>
    </citation>
    <scope>NUCLEOTIDE SEQUENCE [LARGE SCALE GENOMIC DNA]</scope>
    <source>
        <strain evidence="2 3">JEL517</strain>
    </source>
</reference>
<dbReference type="SUPFAM" id="SSF55770">
    <property type="entry name" value="Profilin (actin-binding protein)"/>
    <property type="match status" value="1"/>
</dbReference>
<evidence type="ECO:0000256" key="1">
    <source>
        <dbReference type="ARBA" id="ARBA00010058"/>
    </source>
</evidence>
<dbReference type="STRING" id="1806994.A0A507BRR4"/>
<dbReference type="GeneID" id="42007398"/>
<dbReference type="OrthoDB" id="421374at2759"/>
<dbReference type="InterPro" id="IPR005455">
    <property type="entry name" value="PFN_euk"/>
</dbReference>
<dbReference type="Pfam" id="PF00235">
    <property type="entry name" value="Profilin"/>
    <property type="match status" value="1"/>
</dbReference>
<evidence type="ECO:0000313" key="3">
    <source>
        <dbReference type="Proteomes" id="UP000319731"/>
    </source>
</evidence>
<evidence type="ECO:0008006" key="4">
    <source>
        <dbReference type="Google" id="ProtNLM"/>
    </source>
</evidence>
<sequence>MSQAEWVTLETSFNSPAVARGTGQNDGVFFMGKQYRAVRADKMSVYAKNAQGGILCAKTTTHYVVAAYDAEMYASVAVEAVEKLAAYLRTKNK</sequence>
<evidence type="ECO:0000313" key="2">
    <source>
        <dbReference type="EMBL" id="TPX30208.1"/>
    </source>
</evidence>
<organism evidence="2 3">
    <name type="scientific">Synchytrium microbalum</name>
    <dbReference type="NCBI Taxonomy" id="1806994"/>
    <lineage>
        <taxon>Eukaryota</taxon>
        <taxon>Fungi</taxon>
        <taxon>Fungi incertae sedis</taxon>
        <taxon>Chytridiomycota</taxon>
        <taxon>Chytridiomycota incertae sedis</taxon>
        <taxon>Chytridiomycetes</taxon>
        <taxon>Synchytriales</taxon>
        <taxon>Synchytriaceae</taxon>
        <taxon>Synchytrium</taxon>
    </lineage>
</organism>
<gene>
    <name evidence="2" type="ORF">SmJEL517_g06175</name>
</gene>
<dbReference type="EMBL" id="QEAO01000085">
    <property type="protein sequence ID" value="TPX30208.1"/>
    <property type="molecule type" value="Genomic_DNA"/>
</dbReference>
<dbReference type="PANTHER" id="PTHR11604">
    <property type="entry name" value="PROFILIN"/>
    <property type="match status" value="1"/>
</dbReference>
<dbReference type="GO" id="GO:0005938">
    <property type="term" value="C:cell cortex"/>
    <property type="evidence" value="ECO:0007669"/>
    <property type="project" value="TreeGrafter"/>
</dbReference>
<comment type="caution">
    <text evidence="2">The sequence shown here is derived from an EMBL/GenBank/DDBJ whole genome shotgun (WGS) entry which is preliminary data.</text>
</comment>
<dbReference type="InterPro" id="IPR036140">
    <property type="entry name" value="PFN_sf"/>
</dbReference>
<dbReference type="InterPro" id="IPR048278">
    <property type="entry name" value="PFN"/>
</dbReference>